<feature type="domain" description="VWFA" evidence="6">
    <location>
        <begin position="22"/>
        <end position="186"/>
    </location>
</feature>
<dbReference type="PROSITE" id="PS50234">
    <property type="entry name" value="VWFA"/>
    <property type="match status" value="2"/>
</dbReference>
<dbReference type="AlphaFoldDB" id="A0A3Q0T315"/>
<organism evidence="7 8">
    <name type="scientific">Amphilophus citrinellus</name>
    <name type="common">Midas cichlid</name>
    <name type="synonym">Cichlasoma citrinellum</name>
    <dbReference type="NCBI Taxonomy" id="61819"/>
    <lineage>
        <taxon>Eukaryota</taxon>
        <taxon>Metazoa</taxon>
        <taxon>Chordata</taxon>
        <taxon>Craniata</taxon>
        <taxon>Vertebrata</taxon>
        <taxon>Euteleostomi</taxon>
        <taxon>Actinopterygii</taxon>
        <taxon>Neopterygii</taxon>
        <taxon>Teleostei</taxon>
        <taxon>Neoteleostei</taxon>
        <taxon>Acanthomorphata</taxon>
        <taxon>Ovalentaria</taxon>
        <taxon>Cichlomorphae</taxon>
        <taxon>Cichliformes</taxon>
        <taxon>Cichlidae</taxon>
        <taxon>New World cichlids</taxon>
        <taxon>Cichlasomatinae</taxon>
        <taxon>Heroini</taxon>
        <taxon>Amphilophus</taxon>
    </lineage>
</organism>
<dbReference type="PANTHER" id="PTHR24020">
    <property type="entry name" value="COLLAGEN ALPHA"/>
    <property type="match status" value="1"/>
</dbReference>
<evidence type="ECO:0000256" key="3">
    <source>
        <dbReference type="ARBA" id="ARBA00022729"/>
    </source>
</evidence>
<dbReference type="Gene3D" id="3.40.50.410">
    <property type="entry name" value="von Willebrand factor, type A domain"/>
    <property type="match status" value="2"/>
</dbReference>
<dbReference type="Ensembl" id="ENSACIT00000029138.1">
    <property type="protein sequence ID" value="ENSACIP00000028388.1"/>
    <property type="gene ID" value="ENSACIG00000021988.1"/>
</dbReference>
<dbReference type="SMART" id="SM00327">
    <property type="entry name" value="VWA"/>
    <property type="match status" value="2"/>
</dbReference>
<dbReference type="CDD" id="cd01450">
    <property type="entry name" value="vWFA_subfamily_ECM"/>
    <property type="match status" value="1"/>
</dbReference>
<keyword evidence="4" id="KW-0677">Repeat</keyword>
<dbReference type="PANTHER" id="PTHR24020:SF20">
    <property type="entry name" value="PH DOMAIN-CONTAINING PROTEIN"/>
    <property type="match status" value="1"/>
</dbReference>
<comment type="subcellular location">
    <subcellularLocation>
        <location evidence="1">Secreted</location>
    </subcellularLocation>
</comment>
<dbReference type="CDD" id="cd01472">
    <property type="entry name" value="vWA_collagen"/>
    <property type="match status" value="1"/>
</dbReference>
<keyword evidence="8" id="KW-1185">Reference proteome</keyword>
<keyword evidence="5" id="KW-0325">Glycoprotein</keyword>
<dbReference type="SUPFAM" id="SSF53300">
    <property type="entry name" value="vWA-like"/>
    <property type="match status" value="2"/>
</dbReference>
<evidence type="ECO:0000256" key="2">
    <source>
        <dbReference type="ARBA" id="ARBA00022525"/>
    </source>
</evidence>
<dbReference type="STRING" id="61819.ENSACIP00000028388"/>
<sequence length="454" mass="51559">MRKTTLTCICSSSTVCKDIPSDIIFLTDSSESISEKDFQKMKDFMKTVISKSIVGQNEVHIGVMQYSSSPYLEFDLTQHYNQSRILNAIDKMEQIKEGTRTGRAITEVSHELMVHQILMVITDGEASDPHRLKEESDALRENGITVISIGVMEAKREELETMAGDDTSKVFFVDNFKDLETLYKEVSSVICSTTKPGKRCQEYHLCVEPSKLPMLGSQQSCLLLIRTNVFLFHLAVCNQTDVVFLLDYSSSITPEDHEIMKNFTADVVKSFEVSEKFAHVGLAQFSDNPRDEFDLKKYYNKEDVIGHIHRLEYNGGNTYLGKALRHIKRYFQESGESRRDIPKNLVLFTDGNSHDDVGKDATALRDMGVTVFAIAVGDIYYLQLLQITGASEQVFEVQNFKSLGNIKTKIIDEICKSEHDEPKFGKLEKETHLISNFLFRNTVKQPESLTSHCF</sequence>
<evidence type="ECO:0000313" key="7">
    <source>
        <dbReference type="Ensembl" id="ENSACIP00000028388.1"/>
    </source>
</evidence>
<dbReference type="OMA" id="TICECWN"/>
<dbReference type="GeneTree" id="ENSGT00940000155619"/>
<dbReference type="GO" id="GO:0005576">
    <property type="term" value="C:extracellular region"/>
    <property type="evidence" value="ECO:0007669"/>
    <property type="project" value="UniProtKB-SubCell"/>
</dbReference>
<dbReference type="InterPro" id="IPR050525">
    <property type="entry name" value="ECM_Assembly_Org"/>
</dbReference>
<dbReference type="Pfam" id="PF00092">
    <property type="entry name" value="VWA"/>
    <property type="match status" value="2"/>
</dbReference>
<evidence type="ECO:0000313" key="8">
    <source>
        <dbReference type="Proteomes" id="UP000261340"/>
    </source>
</evidence>
<dbReference type="FunFam" id="3.40.50.410:FF:000004">
    <property type="entry name" value="collagen alpha-6(VI) chain"/>
    <property type="match status" value="2"/>
</dbReference>
<reference evidence="7" key="1">
    <citation type="submission" date="2025-08" db="UniProtKB">
        <authorList>
            <consortium name="Ensembl"/>
        </authorList>
    </citation>
    <scope>IDENTIFICATION</scope>
</reference>
<name>A0A3Q0T315_AMPCI</name>
<protein>
    <recommendedName>
        <fullName evidence="6">VWFA domain-containing protein</fullName>
    </recommendedName>
</protein>
<dbReference type="InterPro" id="IPR036465">
    <property type="entry name" value="vWFA_dom_sf"/>
</dbReference>
<evidence type="ECO:0000256" key="1">
    <source>
        <dbReference type="ARBA" id="ARBA00004613"/>
    </source>
</evidence>
<keyword evidence="2" id="KW-0964">Secreted</keyword>
<dbReference type="InterPro" id="IPR002035">
    <property type="entry name" value="VWF_A"/>
</dbReference>
<evidence type="ECO:0000256" key="4">
    <source>
        <dbReference type="ARBA" id="ARBA00022737"/>
    </source>
</evidence>
<dbReference type="Proteomes" id="UP000261340">
    <property type="component" value="Unplaced"/>
</dbReference>
<keyword evidence="3" id="KW-0732">Signal</keyword>
<evidence type="ECO:0000256" key="5">
    <source>
        <dbReference type="ARBA" id="ARBA00023180"/>
    </source>
</evidence>
<proteinExistence type="predicted"/>
<evidence type="ECO:0000259" key="6">
    <source>
        <dbReference type="PROSITE" id="PS50234"/>
    </source>
</evidence>
<reference evidence="7" key="2">
    <citation type="submission" date="2025-09" db="UniProtKB">
        <authorList>
            <consortium name="Ensembl"/>
        </authorList>
    </citation>
    <scope>IDENTIFICATION</scope>
</reference>
<feature type="domain" description="VWFA" evidence="6">
    <location>
        <begin position="241"/>
        <end position="414"/>
    </location>
</feature>
<accession>A0A3Q0T315</accession>
<dbReference type="PRINTS" id="PR00453">
    <property type="entry name" value="VWFADOMAIN"/>
</dbReference>